<evidence type="ECO:0000259" key="1">
    <source>
        <dbReference type="Pfam" id="PF12682"/>
    </source>
</evidence>
<evidence type="ECO:0000313" key="3">
    <source>
        <dbReference type="Proteomes" id="UP001139006"/>
    </source>
</evidence>
<dbReference type="Proteomes" id="UP001139006">
    <property type="component" value="Unassembled WGS sequence"/>
</dbReference>
<comment type="caution">
    <text evidence="2">The sequence shown here is derived from an EMBL/GenBank/DDBJ whole genome shotgun (WGS) entry which is preliminary data.</text>
</comment>
<name>A0A9X2FL35_9LACO</name>
<accession>A0A9X2FL35</accession>
<gene>
    <name evidence="2" type="ORF">LB941_09630</name>
</gene>
<evidence type="ECO:0000313" key="2">
    <source>
        <dbReference type="EMBL" id="MCP0887591.1"/>
    </source>
</evidence>
<reference evidence="2 3" key="1">
    <citation type="journal article" date="2023" name="Int. J. Syst. Evol. Microbiol.">
        <title>Ligilactobacillus ubinensis sp. nov., a novel species isolated from the wild ferment of a durian fruit (Durio zibethinus).</title>
        <authorList>
            <person name="Heng Y.C."/>
            <person name="Menon N."/>
            <person name="Chen B."/>
            <person name="Loo B.Z.L."/>
            <person name="Wong G.W.J."/>
            <person name="Lim A.C.H."/>
            <person name="Silvaraju S."/>
            <person name="Kittelmann S."/>
        </authorList>
    </citation>
    <scope>NUCLEOTIDE SEQUENCE [LARGE SCALE GENOMIC DNA]</scope>
    <source>
        <strain evidence="2 3">WILCCON 0076</strain>
    </source>
</reference>
<dbReference type="PANTHER" id="PTHR39201:SF1">
    <property type="entry name" value="FLAVODOXIN-LIKE DOMAIN-CONTAINING PROTEIN"/>
    <property type="match status" value="1"/>
</dbReference>
<dbReference type="GO" id="GO:0016651">
    <property type="term" value="F:oxidoreductase activity, acting on NAD(P)H"/>
    <property type="evidence" value="ECO:0007669"/>
    <property type="project" value="UniProtKB-ARBA"/>
</dbReference>
<dbReference type="Gene3D" id="3.40.50.360">
    <property type="match status" value="1"/>
</dbReference>
<dbReference type="InterPro" id="IPR008254">
    <property type="entry name" value="Flavodoxin/NO_synth"/>
</dbReference>
<keyword evidence="3" id="KW-1185">Reference proteome</keyword>
<protein>
    <recommendedName>
        <fullName evidence="1">Flavodoxin-like domain-containing protein</fullName>
    </recommendedName>
</protein>
<proteinExistence type="predicted"/>
<dbReference type="InterPro" id="IPR029039">
    <property type="entry name" value="Flavoprotein-like_sf"/>
</dbReference>
<dbReference type="AlphaFoldDB" id="A0A9X2FL35"/>
<dbReference type="Pfam" id="PF12682">
    <property type="entry name" value="Flavodoxin_4"/>
    <property type="match status" value="1"/>
</dbReference>
<organism evidence="2 3">
    <name type="scientific">Ligilactobacillus ubinensis</name>
    <dbReference type="NCBI Taxonomy" id="2876789"/>
    <lineage>
        <taxon>Bacteria</taxon>
        <taxon>Bacillati</taxon>
        <taxon>Bacillota</taxon>
        <taxon>Bacilli</taxon>
        <taxon>Lactobacillales</taxon>
        <taxon>Lactobacillaceae</taxon>
        <taxon>Ligilactobacillus</taxon>
    </lineage>
</organism>
<dbReference type="RefSeq" id="WP_253361603.1">
    <property type="nucleotide sequence ID" value="NZ_JAIULA010000020.1"/>
</dbReference>
<dbReference type="GO" id="GO:0010181">
    <property type="term" value="F:FMN binding"/>
    <property type="evidence" value="ECO:0007669"/>
    <property type="project" value="InterPro"/>
</dbReference>
<dbReference type="PANTHER" id="PTHR39201">
    <property type="entry name" value="EXPORTED PROTEIN-RELATED"/>
    <property type="match status" value="1"/>
</dbReference>
<dbReference type="SUPFAM" id="SSF52218">
    <property type="entry name" value="Flavoproteins"/>
    <property type="match status" value="1"/>
</dbReference>
<feature type="domain" description="Flavodoxin-like" evidence="1">
    <location>
        <begin position="5"/>
        <end position="111"/>
    </location>
</feature>
<sequence>MSRDILIVYFSFSDNVASEVKRLCYEKDADLIRLEPRNPYPEKYDERRIAIEKEIRLHHVPELKTQIPDLKKYNEIYLGYPSVFGAHIPMIVHAFFSSFNLEGKTVIPFSEVIEEPLRATMCEITELAQKHGVKIEKREI</sequence>
<dbReference type="EMBL" id="JAIULA010000020">
    <property type="protein sequence ID" value="MCP0887591.1"/>
    <property type="molecule type" value="Genomic_DNA"/>
</dbReference>